<dbReference type="RefSeq" id="WP_041060530.1">
    <property type="nucleotide sequence ID" value="NZ_JXRR01000018.1"/>
</dbReference>
<name>A0A0C2R5L9_9BACL</name>
<evidence type="ECO:0008006" key="4">
    <source>
        <dbReference type="Google" id="ProtNLM"/>
    </source>
</evidence>
<proteinExistence type="predicted"/>
<dbReference type="OrthoDB" id="2455559at2"/>
<keyword evidence="1" id="KW-0472">Membrane</keyword>
<feature type="transmembrane region" description="Helical" evidence="1">
    <location>
        <begin position="68"/>
        <end position="85"/>
    </location>
</feature>
<organism evidence="2 3">
    <name type="scientific">Jeotgalibacillus campisalis</name>
    <dbReference type="NCBI Taxonomy" id="220754"/>
    <lineage>
        <taxon>Bacteria</taxon>
        <taxon>Bacillati</taxon>
        <taxon>Bacillota</taxon>
        <taxon>Bacilli</taxon>
        <taxon>Bacillales</taxon>
        <taxon>Caryophanaceae</taxon>
        <taxon>Jeotgalibacillus</taxon>
    </lineage>
</organism>
<sequence>MTLYIIIALILVISSAIAEKYLLKKYSITRDKWIYKTVHPKQRWVEMTGALLAAILILVSIYTNINLLPAGLFMLVAVLGIRLWFEWTYDRESNKYVLTILRMGIFAGIFCAAYFTLFN</sequence>
<dbReference type="PATRIC" id="fig|220754.4.peg.3131"/>
<reference evidence="2 3" key="1">
    <citation type="submission" date="2015-01" db="EMBL/GenBank/DDBJ databases">
        <title>Jeotgalibacillus campisalis genome sequencing.</title>
        <authorList>
            <person name="Goh K.M."/>
            <person name="Chan K.-G."/>
            <person name="Yaakop A.S."/>
            <person name="Ee R."/>
            <person name="Gan H.M."/>
            <person name="Chan C.S."/>
        </authorList>
    </citation>
    <scope>NUCLEOTIDE SEQUENCE [LARGE SCALE GENOMIC DNA]</scope>
    <source>
        <strain evidence="2 3">SF-57</strain>
    </source>
</reference>
<dbReference type="InterPro" id="IPR025441">
    <property type="entry name" value="DUF4181"/>
</dbReference>
<feature type="transmembrane region" description="Helical" evidence="1">
    <location>
        <begin position="44"/>
        <end position="62"/>
    </location>
</feature>
<dbReference type="AlphaFoldDB" id="A0A0C2R5L9"/>
<feature type="transmembrane region" description="Helical" evidence="1">
    <location>
        <begin position="6"/>
        <end position="23"/>
    </location>
</feature>
<evidence type="ECO:0000256" key="1">
    <source>
        <dbReference type="SAM" id="Phobius"/>
    </source>
</evidence>
<dbReference type="Proteomes" id="UP000031972">
    <property type="component" value="Unassembled WGS sequence"/>
</dbReference>
<comment type="caution">
    <text evidence="2">The sequence shown here is derived from an EMBL/GenBank/DDBJ whole genome shotgun (WGS) entry which is preliminary data.</text>
</comment>
<dbReference type="Pfam" id="PF13789">
    <property type="entry name" value="DUF4181"/>
    <property type="match status" value="1"/>
</dbReference>
<dbReference type="EMBL" id="JXRR01000018">
    <property type="protein sequence ID" value="KIL45535.1"/>
    <property type="molecule type" value="Genomic_DNA"/>
</dbReference>
<keyword evidence="3" id="KW-1185">Reference proteome</keyword>
<keyword evidence="1" id="KW-1133">Transmembrane helix</keyword>
<gene>
    <name evidence="2" type="ORF">KR50_31170</name>
</gene>
<protein>
    <recommendedName>
        <fullName evidence="4">DUF4181 domain-containing protein</fullName>
    </recommendedName>
</protein>
<accession>A0A0C2R5L9</accession>
<keyword evidence="1" id="KW-0812">Transmembrane</keyword>
<evidence type="ECO:0000313" key="3">
    <source>
        <dbReference type="Proteomes" id="UP000031972"/>
    </source>
</evidence>
<evidence type="ECO:0000313" key="2">
    <source>
        <dbReference type="EMBL" id="KIL45535.1"/>
    </source>
</evidence>
<feature type="transmembrane region" description="Helical" evidence="1">
    <location>
        <begin position="97"/>
        <end position="117"/>
    </location>
</feature>